<keyword evidence="1" id="KW-1133">Transmembrane helix</keyword>
<reference evidence="3 4" key="1">
    <citation type="submission" date="2024-02" db="EMBL/GenBank/DDBJ databases">
        <title>Adaptive strategies in a cosmopolitan and abundant soil bacterium.</title>
        <authorList>
            <person name="Carini P."/>
        </authorList>
    </citation>
    <scope>NUCLEOTIDE SEQUENCE [LARGE SCALE GENOMIC DNA]</scope>
    <source>
        <strain evidence="3 4">AZCC 1608</strain>
    </source>
</reference>
<gene>
    <name evidence="3" type="ORF">V1286_000117</name>
</gene>
<organism evidence="3 4">
    <name type="scientific">Bradyrhizobium algeriense</name>
    <dbReference type="NCBI Taxonomy" id="634784"/>
    <lineage>
        <taxon>Bacteria</taxon>
        <taxon>Pseudomonadati</taxon>
        <taxon>Pseudomonadota</taxon>
        <taxon>Alphaproteobacteria</taxon>
        <taxon>Hyphomicrobiales</taxon>
        <taxon>Nitrobacteraceae</taxon>
        <taxon>Bradyrhizobium</taxon>
    </lineage>
</organism>
<keyword evidence="4" id="KW-1185">Reference proteome</keyword>
<feature type="transmembrane region" description="Helical" evidence="1">
    <location>
        <begin position="27"/>
        <end position="53"/>
    </location>
</feature>
<keyword evidence="1" id="KW-0472">Membrane</keyword>
<name>A0ABU8B235_9BRAD</name>
<sequence length="185" mass="20070">MSSPAVATVPVRNALDRFRRNRRGSAAVEFALVAPLFFCMLFAILETAIVFFAGQLLEQGTQDAARLMLTHEAQDSAMTEDTFKTKLCDRIKVMFNCVGGNLGNITVDVKVFAPGTTITITDPIVSGNFTGTFAYSLPPAGSPNTVVIRAFYQWPLFVTKLGYNIGNLNGSKRLLSATAAFHVEP</sequence>
<proteinExistence type="predicted"/>
<evidence type="ECO:0000256" key="1">
    <source>
        <dbReference type="SAM" id="Phobius"/>
    </source>
</evidence>
<protein>
    <submittedName>
        <fullName evidence="3">Flp pilus assembly protein TadG</fullName>
    </submittedName>
</protein>
<dbReference type="Proteomes" id="UP001364224">
    <property type="component" value="Unassembled WGS sequence"/>
</dbReference>
<evidence type="ECO:0000259" key="2">
    <source>
        <dbReference type="Pfam" id="PF07811"/>
    </source>
</evidence>
<evidence type="ECO:0000313" key="3">
    <source>
        <dbReference type="EMBL" id="MEH2552588.1"/>
    </source>
</evidence>
<feature type="domain" description="TadE-like" evidence="2">
    <location>
        <begin position="24"/>
        <end position="66"/>
    </location>
</feature>
<comment type="caution">
    <text evidence="3">The sequence shown here is derived from an EMBL/GenBank/DDBJ whole genome shotgun (WGS) entry which is preliminary data.</text>
</comment>
<evidence type="ECO:0000313" key="4">
    <source>
        <dbReference type="Proteomes" id="UP001364224"/>
    </source>
</evidence>
<accession>A0ABU8B235</accession>
<dbReference type="InterPro" id="IPR012495">
    <property type="entry name" value="TadE-like_dom"/>
</dbReference>
<keyword evidence="1" id="KW-0812">Transmembrane</keyword>
<dbReference type="EMBL" id="JAZHRV010000001">
    <property type="protein sequence ID" value="MEH2552588.1"/>
    <property type="molecule type" value="Genomic_DNA"/>
</dbReference>
<dbReference type="Pfam" id="PF07811">
    <property type="entry name" value="TadE"/>
    <property type="match status" value="1"/>
</dbReference>
<dbReference type="RefSeq" id="WP_334476897.1">
    <property type="nucleotide sequence ID" value="NZ_JAZHRV010000001.1"/>
</dbReference>